<dbReference type="PROSITE" id="PS51257">
    <property type="entry name" value="PROKAR_LIPOPROTEIN"/>
    <property type="match status" value="1"/>
</dbReference>
<dbReference type="RefSeq" id="WP_143544658.1">
    <property type="nucleotide sequence ID" value="NZ_BMLC01000001.1"/>
</dbReference>
<gene>
    <name evidence="2" type="ORF">SAMN06296378_1417</name>
</gene>
<evidence type="ECO:0000256" key="1">
    <source>
        <dbReference type="SAM" id="SignalP"/>
    </source>
</evidence>
<evidence type="ECO:0000313" key="3">
    <source>
        <dbReference type="Proteomes" id="UP000219440"/>
    </source>
</evidence>
<dbReference type="AlphaFoldDB" id="A0A2C8ZIT2"/>
<evidence type="ECO:0000313" key="2">
    <source>
        <dbReference type="EMBL" id="SOE64621.1"/>
    </source>
</evidence>
<evidence type="ECO:0008006" key="4">
    <source>
        <dbReference type="Google" id="ProtNLM"/>
    </source>
</evidence>
<sequence>MRALTTIAAAAIGALLLSGCLPQQPIATPPPEATAAPIFASDEEALAAATEAYAAYLAMSDLIAADGGANPERLELFVTADQQASASDSFSVYQTKGLRAEGISTFDAISLVQVDQGPNFANIDLYLCLDVSKVRVIDETGSVVTPDNRPDRLPLEIGFEADDSVPTELKLARSEPWSGVNFC</sequence>
<keyword evidence="3" id="KW-1185">Reference proteome</keyword>
<feature type="chain" id="PRO_5038603054" description="Lipoprotein" evidence="1">
    <location>
        <begin position="24"/>
        <end position="183"/>
    </location>
</feature>
<accession>A0A2C8ZIT2</accession>
<organism evidence="2 3">
    <name type="scientific">Salinibacterium xinjiangense</name>
    <dbReference type="NCBI Taxonomy" id="386302"/>
    <lineage>
        <taxon>Bacteria</taxon>
        <taxon>Bacillati</taxon>
        <taxon>Actinomycetota</taxon>
        <taxon>Actinomycetes</taxon>
        <taxon>Micrococcales</taxon>
        <taxon>Microbacteriaceae</taxon>
        <taxon>Salinibacterium</taxon>
    </lineage>
</organism>
<name>A0A2C8ZIT2_9MICO</name>
<reference evidence="2 3" key="1">
    <citation type="submission" date="2017-09" db="EMBL/GenBank/DDBJ databases">
        <authorList>
            <person name="Ehlers B."/>
            <person name="Leendertz F.H."/>
        </authorList>
    </citation>
    <scope>NUCLEOTIDE SEQUENCE [LARGE SCALE GENOMIC DNA]</scope>
    <source>
        <strain evidence="2 3">CGMCC 1.05381</strain>
    </source>
</reference>
<dbReference type="EMBL" id="OCST01000003">
    <property type="protein sequence ID" value="SOE64621.1"/>
    <property type="molecule type" value="Genomic_DNA"/>
</dbReference>
<keyword evidence="1" id="KW-0732">Signal</keyword>
<proteinExistence type="predicted"/>
<feature type="signal peptide" evidence="1">
    <location>
        <begin position="1"/>
        <end position="23"/>
    </location>
</feature>
<dbReference type="OrthoDB" id="5124656at2"/>
<dbReference type="Proteomes" id="UP000219440">
    <property type="component" value="Unassembled WGS sequence"/>
</dbReference>
<protein>
    <recommendedName>
        <fullName evidence="4">Lipoprotein</fullName>
    </recommendedName>
</protein>